<dbReference type="OrthoDB" id="775972at2759"/>
<gene>
    <name evidence="2" type="ORF">TBRA_LOCUS334</name>
</gene>
<proteinExistence type="predicted"/>
<sequence length="393" mass="43784">MRSARRLWQRATRPGDPSRRRTRSRSRSLQSSVEQLSSSPTITRESVGSGSGHRGRPLQESWDPVRENQIAYASETTRGLDTAGTTATHGDVVADNCKPGCTHPLTKNTPHLSRETRAAGSEFGAHCQQHACRKADSTLYVIDRGNDIRFLVDSGSAPRQSRPSCWQAANATLIATFGEKRLTLNIGVRRPLEWTFIIADVSTAILGADFIIRHDLLRSISLVAACSTAWTKRRSVVLGRARCPRLHAVSACNSENQRGACRIALTRGWPRNSLRRKCRPERWPAYPDLPVQHHIVTAGQPVFTRPRRLAGERLEAAKSEFANLLERRIIRPLFKASGRARCTSCRSLEAVGVVTGDYRLLNTRTRPDRHPLPIIEDLLQEIGGDVFLGWVDL</sequence>
<dbReference type="GO" id="GO:0071897">
    <property type="term" value="P:DNA biosynthetic process"/>
    <property type="evidence" value="ECO:0007669"/>
    <property type="project" value="UniProtKB-ARBA"/>
</dbReference>
<dbReference type="AlphaFoldDB" id="A0A6H5HWY4"/>
<dbReference type="Proteomes" id="UP000479190">
    <property type="component" value="Unassembled WGS sequence"/>
</dbReference>
<protein>
    <recommendedName>
        <fullName evidence="4">Peptidase A2 domain-containing protein</fullName>
    </recommendedName>
</protein>
<accession>A0A6H5HWY4</accession>
<keyword evidence="3" id="KW-1185">Reference proteome</keyword>
<dbReference type="EMBL" id="CADCXV010000078">
    <property type="protein sequence ID" value="CAB0028112.1"/>
    <property type="molecule type" value="Genomic_DNA"/>
</dbReference>
<dbReference type="InterPro" id="IPR043502">
    <property type="entry name" value="DNA/RNA_pol_sf"/>
</dbReference>
<evidence type="ECO:0008006" key="4">
    <source>
        <dbReference type="Google" id="ProtNLM"/>
    </source>
</evidence>
<reference evidence="2 3" key="1">
    <citation type="submission" date="2020-02" db="EMBL/GenBank/DDBJ databases">
        <authorList>
            <person name="Ferguson B K."/>
        </authorList>
    </citation>
    <scope>NUCLEOTIDE SEQUENCE [LARGE SCALE GENOMIC DNA]</scope>
</reference>
<dbReference type="SUPFAM" id="SSF56672">
    <property type="entry name" value="DNA/RNA polymerases"/>
    <property type="match status" value="1"/>
</dbReference>
<evidence type="ECO:0000313" key="2">
    <source>
        <dbReference type="EMBL" id="CAB0028112.1"/>
    </source>
</evidence>
<name>A0A6H5HWY4_9HYME</name>
<evidence type="ECO:0000313" key="3">
    <source>
        <dbReference type="Proteomes" id="UP000479190"/>
    </source>
</evidence>
<organism evidence="2 3">
    <name type="scientific">Trichogramma brassicae</name>
    <dbReference type="NCBI Taxonomy" id="86971"/>
    <lineage>
        <taxon>Eukaryota</taxon>
        <taxon>Metazoa</taxon>
        <taxon>Ecdysozoa</taxon>
        <taxon>Arthropoda</taxon>
        <taxon>Hexapoda</taxon>
        <taxon>Insecta</taxon>
        <taxon>Pterygota</taxon>
        <taxon>Neoptera</taxon>
        <taxon>Endopterygota</taxon>
        <taxon>Hymenoptera</taxon>
        <taxon>Apocrita</taxon>
        <taxon>Proctotrupomorpha</taxon>
        <taxon>Chalcidoidea</taxon>
        <taxon>Trichogrammatidae</taxon>
        <taxon>Trichogramma</taxon>
    </lineage>
</organism>
<feature type="compositionally biased region" description="Low complexity" evidence="1">
    <location>
        <begin position="27"/>
        <end position="39"/>
    </location>
</feature>
<dbReference type="Gene3D" id="3.10.10.10">
    <property type="entry name" value="HIV Type 1 Reverse Transcriptase, subunit A, domain 1"/>
    <property type="match status" value="1"/>
</dbReference>
<evidence type="ECO:0000256" key="1">
    <source>
        <dbReference type="SAM" id="MobiDB-lite"/>
    </source>
</evidence>
<feature type="region of interest" description="Disordered" evidence="1">
    <location>
        <begin position="1"/>
        <end position="65"/>
    </location>
</feature>